<dbReference type="Pfam" id="PF00078">
    <property type="entry name" value="RVT_1"/>
    <property type="match status" value="1"/>
</dbReference>
<organism evidence="2 3">
    <name type="scientific">Cuscuta campestris</name>
    <dbReference type="NCBI Taxonomy" id="132261"/>
    <lineage>
        <taxon>Eukaryota</taxon>
        <taxon>Viridiplantae</taxon>
        <taxon>Streptophyta</taxon>
        <taxon>Embryophyta</taxon>
        <taxon>Tracheophyta</taxon>
        <taxon>Spermatophyta</taxon>
        <taxon>Magnoliopsida</taxon>
        <taxon>eudicotyledons</taxon>
        <taxon>Gunneridae</taxon>
        <taxon>Pentapetalae</taxon>
        <taxon>asterids</taxon>
        <taxon>lamiids</taxon>
        <taxon>Solanales</taxon>
        <taxon>Convolvulaceae</taxon>
        <taxon>Cuscuteae</taxon>
        <taxon>Cuscuta</taxon>
        <taxon>Cuscuta subgen. Grammica</taxon>
        <taxon>Cuscuta sect. Cleistogrammica</taxon>
    </lineage>
</organism>
<dbReference type="CDD" id="cd01650">
    <property type="entry name" value="RT_nLTR_like"/>
    <property type="match status" value="1"/>
</dbReference>
<proteinExistence type="predicted"/>
<keyword evidence="3" id="KW-1185">Reference proteome</keyword>
<dbReference type="InterPro" id="IPR036691">
    <property type="entry name" value="Endo/exonu/phosph_ase_sf"/>
</dbReference>
<sequence length="1127" mass="131768">MKYWSASGLSKLGSLIGRPVKRDKATANGMKFAFARIQVEVGVYQDFPKQINYIDEEDRVITQMVTYEWYPCMCYHCKKIGHEQEYCRLKDKKQEKQEPRKMVWRVKKDKSDQKQDNFEIETDIEEHKEITNENNPETLDQDGFTEVSGRKAARKLVLENKEVCDEKGLNKILSFDERIGGSPVTWEEIKDFKECVQSNGLEDLPAEGAQYTWSNKQGPGRRIYSKIDRALINIEWTVQTLTKLQVREVGLSDHTPLIIKVWEQDKRGKRFKFCDMWTLDPNFHILVRESWDQHNQGRSMYQLVRKMKNLKTSLKKLNRERFGNIIQKCDIIREELFSIQQKIKKSINNESLINKEKHLIQQLNWNLKANYLLKCQQAKQEWILEGDPDSRLFHAWIKRRHIQNHITAIYNKKGEMVEGKDNVARTLMEYYQEILGTTVWTKNIKDEIIKRGRVLTVEQQLNLIAPIPPELIKKYIFEIPNYKSPGPDGFSSGFFKNQWSLVGDLVTQAVMEFFQTSTTLKELNATIITLIPKVDCPKGPADFRPISCCNVIYKVISKIICSRLKEVLAYIVDQNQGAFISGRDLVHNVLVCQELARGYKRKGISSQCMMKLDIKKAYDSVSWKAMTQILQAMKFPPKFIEWINFCVTNTAFSIQLDGEMFGYFKGGKGLRQGDPISPLLFVVVMEYLTRTLHHYADLKRFKFHPMCKSLKLINLVFADDLIVVCKADEDSIKAVLSALDHFKEVTGLHINTEKSQIVMGGLNLETENRFLRLTKMTKGEFPFRYLGCPITAARIGQRECDRLVEKLTTKISSWVTKQLSYTGRIRLINSVLFGIVAFWSRMFIIPNKVMKKIQDVCRNFLWGSSPMYKRCPLVAWEDICQPKANGGLGLKNLVKWNKANAMQLIWDIANKKDILWVRWMHHRYLKQSTIWQYKGSGDKCFYWKKLLKVREEFKAMPVKGDYTIQEGYKWVMGERSKVAWANTVWNNWTQPKHQIVAWLIWKGRLQTRTKLSKFMQLDTRCGICERYEEDLDHLFCSCQCATEVLSEVFKWMGMDINVHTLREVEKMMDACKSRKERKLREATFNACCYAIWRARNQIIHGKEPISANECIEYLKFQVYTFVIPKSK</sequence>
<dbReference type="Pfam" id="PF13966">
    <property type="entry name" value="zf-RVT"/>
    <property type="match status" value="1"/>
</dbReference>
<dbReference type="PROSITE" id="PS50878">
    <property type="entry name" value="RT_POL"/>
    <property type="match status" value="1"/>
</dbReference>
<gene>
    <name evidence="2" type="ORF">CCAM_LOCUS42847</name>
</gene>
<dbReference type="OrthoDB" id="1747049at2759"/>
<dbReference type="InterPro" id="IPR043502">
    <property type="entry name" value="DNA/RNA_pol_sf"/>
</dbReference>
<dbReference type="AlphaFoldDB" id="A0A484NHY8"/>
<protein>
    <recommendedName>
        <fullName evidence="1">Reverse transcriptase domain-containing protein</fullName>
    </recommendedName>
</protein>
<feature type="domain" description="Reverse transcriptase" evidence="1">
    <location>
        <begin position="512"/>
        <end position="790"/>
    </location>
</feature>
<dbReference type="PANTHER" id="PTHR33116:SF84">
    <property type="entry name" value="RNA-DIRECTED DNA POLYMERASE"/>
    <property type="match status" value="1"/>
</dbReference>
<dbReference type="EMBL" id="OOIL02006729">
    <property type="protein sequence ID" value="VFR01072.1"/>
    <property type="molecule type" value="Genomic_DNA"/>
</dbReference>
<dbReference type="SUPFAM" id="SSF56219">
    <property type="entry name" value="DNase I-like"/>
    <property type="match status" value="1"/>
</dbReference>
<reference evidence="2 3" key="1">
    <citation type="submission" date="2018-04" db="EMBL/GenBank/DDBJ databases">
        <authorList>
            <person name="Vogel A."/>
        </authorList>
    </citation>
    <scope>NUCLEOTIDE SEQUENCE [LARGE SCALE GENOMIC DNA]</scope>
</reference>
<evidence type="ECO:0000313" key="3">
    <source>
        <dbReference type="Proteomes" id="UP000595140"/>
    </source>
</evidence>
<dbReference type="Proteomes" id="UP000595140">
    <property type="component" value="Unassembled WGS sequence"/>
</dbReference>
<name>A0A484NHY8_9ASTE</name>
<accession>A0A484NHY8</accession>
<dbReference type="InterPro" id="IPR000477">
    <property type="entry name" value="RT_dom"/>
</dbReference>
<evidence type="ECO:0000259" key="1">
    <source>
        <dbReference type="PROSITE" id="PS50878"/>
    </source>
</evidence>
<dbReference type="InterPro" id="IPR026960">
    <property type="entry name" value="RVT-Znf"/>
</dbReference>
<dbReference type="PANTHER" id="PTHR33116">
    <property type="entry name" value="REVERSE TRANSCRIPTASE ZINC-BINDING DOMAIN-CONTAINING PROTEIN-RELATED-RELATED"/>
    <property type="match status" value="1"/>
</dbReference>
<dbReference type="SUPFAM" id="SSF56672">
    <property type="entry name" value="DNA/RNA polymerases"/>
    <property type="match status" value="1"/>
</dbReference>
<evidence type="ECO:0000313" key="2">
    <source>
        <dbReference type="EMBL" id="VFR01072.1"/>
    </source>
</evidence>